<gene>
    <name evidence="1" type="ORF">S03H2_56644</name>
</gene>
<protein>
    <submittedName>
        <fullName evidence="1">Uncharacterized protein</fullName>
    </submittedName>
</protein>
<feature type="non-terminal residue" evidence="1">
    <location>
        <position position="105"/>
    </location>
</feature>
<dbReference type="AlphaFoldDB" id="X1KFD6"/>
<accession>X1KFD6</accession>
<organism evidence="1">
    <name type="scientific">marine sediment metagenome</name>
    <dbReference type="NCBI Taxonomy" id="412755"/>
    <lineage>
        <taxon>unclassified sequences</taxon>
        <taxon>metagenomes</taxon>
        <taxon>ecological metagenomes</taxon>
    </lineage>
</organism>
<proteinExistence type="predicted"/>
<comment type="caution">
    <text evidence="1">The sequence shown here is derived from an EMBL/GenBank/DDBJ whole genome shotgun (WGS) entry which is preliminary data.</text>
</comment>
<sequence>MFDFLKSVIGIGKPAGVPATEADNATAREIVIDLKRLETISPDLAKRAIAYVLTGEASSVLLELEQQANAVNAALNQYQHTPAAQAAQQKAIAARDNVLKRQHGP</sequence>
<reference evidence="1" key="1">
    <citation type="journal article" date="2014" name="Front. Microbiol.">
        <title>High frequency of phylogenetically diverse reductive dehalogenase-homologous genes in deep subseafloor sedimentary metagenomes.</title>
        <authorList>
            <person name="Kawai M."/>
            <person name="Futagami T."/>
            <person name="Toyoda A."/>
            <person name="Takaki Y."/>
            <person name="Nishi S."/>
            <person name="Hori S."/>
            <person name="Arai W."/>
            <person name="Tsubouchi T."/>
            <person name="Morono Y."/>
            <person name="Uchiyama I."/>
            <person name="Ito T."/>
            <person name="Fujiyama A."/>
            <person name="Inagaki F."/>
            <person name="Takami H."/>
        </authorList>
    </citation>
    <scope>NUCLEOTIDE SEQUENCE</scope>
    <source>
        <strain evidence="1">Expedition CK06-06</strain>
    </source>
</reference>
<evidence type="ECO:0000313" key="1">
    <source>
        <dbReference type="EMBL" id="GAH88864.1"/>
    </source>
</evidence>
<name>X1KFD6_9ZZZZ</name>
<dbReference type="EMBL" id="BARU01036256">
    <property type="protein sequence ID" value="GAH88864.1"/>
    <property type="molecule type" value="Genomic_DNA"/>
</dbReference>